<reference evidence="5 6" key="1">
    <citation type="submission" date="2017-11" db="EMBL/GenBank/DDBJ databases">
        <title>Draft genome sequence of environmental isolate Aeromonas cavernicola sp. nov. MDC 2508.</title>
        <authorList>
            <person name="Colston S.M."/>
            <person name="Navarro A."/>
            <person name="Martinez-Murcia A.J."/>
            <person name="Graf J."/>
        </authorList>
    </citation>
    <scope>NUCLEOTIDE SEQUENCE [LARGE SCALE GENOMIC DNA]</scope>
    <source>
        <strain evidence="5 6">MDC 2508</strain>
    </source>
</reference>
<feature type="binding site" evidence="3">
    <location>
        <position position="144"/>
    </location>
    <ligand>
        <name>acetyl-CoA</name>
        <dbReference type="ChEBI" id="CHEBI:57288"/>
    </ligand>
</feature>
<dbReference type="Proteomes" id="UP000235861">
    <property type="component" value="Unassembled WGS sequence"/>
</dbReference>
<dbReference type="GO" id="GO:0016740">
    <property type="term" value="F:transferase activity"/>
    <property type="evidence" value="ECO:0007669"/>
    <property type="project" value="UniProtKB-KW"/>
</dbReference>
<evidence type="ECO:0000256" key="1">
    <source>
        <dbReference type="ARBA" id="ARBA00007274"/>
    </source>
</evidence>
<evidence type="ECO:0000313" key="5">
    <source>
        <dbReference type="EMBL" id="PJG60162.1"/>
    </source>
</evidence>
<dbReference type="InterPro" id="IPR041561">
    <property type="entry name" value="PglD_N"/>
</dbReference>
<feature type="binding site" evidence="3">
    <location>
        <begin position="32"/>
        <end position="33"/>
    </location>
    <ligand>
        <name>substrate</name>
    </ligand>
</feature>
<protein>
    <submittedName>
        <fullName evidence="5">Acetyltransferase</fullName>
    </submittedName>
</protein>
<feature type="domain" description="PglD N-terminal" evidence="4">
    <location>
        <begin position="4"/>
        <end position="76"/>
    </location>
</feature>
<keyword evidence="6" id="KW-1185">Reference proteome</keyword>
<dbReference type="AlphaFoldDB" id="A0A2H9U836"/>
<dbReference type="InterPro" id="IPR011004">
    <property type="entry name" value="Trimer_LpxA-like_sf"/>
</dbReference>
<dbReference type="PANTHER" id="PTHR43300:SF7">
    <property type="entry name" value="UDP-N-ACETYLBACILLOSAMINE N-ACETYLTRANSFERASE"/>
    <property type="match status" value="1"/>
</dbReference>
<evidence type="ECO:0000256" key="3">
    <source>
        <dbReference type="PIRSR" id="PIRSR620019-2"/>
    </source>
</evidence>
<organism evidence="5 6">
    <name type="scientific">Aeromonas cavernicola</name>
    <dbReference type="NCBI Taxonomy" id="1006623"/>
    <lineage>
        <taxon>Bacteria</taxon>
        <taxon>Pseudomonadati</taxon>
        <taxon>Pseudomonadota</taxon>
        <taxon>Gammaproteobacteria</taxon>
        <taxon>Aeromonadales</taxon>
        <taxon>Aeromonadaceae</taxon>
        <taxon>Aeromonas</taxon>
    </lineage>
</organism>
<comment type="caution">
    <text evidence="5">The sequence shown here is derived from an EMBL/GenBank/DDBJ whole genome shotgun (WGS) entry which is preliminary data.</text>
</comment>
<evidence type="ECO:0000256" key="2">
    <source>
        <dbReference type="PIRSR" id="PIRSR620019-1"/>
    </source>
</evidence>
<evidence type="ECO:0000313" key="6">
    <source>
        <dbReference type="Proteomes" id="UP000235861"/>
    </source>
</evidence>
<dbReference type="NCBIfam" id="TIGR03570">
    <property type="entry name" value="NeuD_NnaD"/>
    <property type="match status" value="1"/>
</dbReference>
<dbReference type="OrthoDB" id="9794407at2"/>
<dbReference type="InterPro" id="IPR050179">
    <property type="entry name" value="Trans_hexapeptide_repeat"/>
</dbReference>
<dbReference type="SUPFAM" id="SSF51161">
    <property type="entry name" value="Trimeric LpxA-like enzymes"/>
    <property type="match status" value="1"/>
</dbReference>
<feature type="binding site" evidence="3">
    <location>
        <begin position="10"/>
        <end position="12"/>
    </location>
    <ligand>
        <name>substrate</name>
    </ligand>
</feature>
<comment type="similarity">
    <text evidence="1">Belongs to the transferase hexapeptide repeat family.</text>
</comment>
<dbReference type="PANTHER" id="PTHR43300">
    <property type="entry name" value="ACETYLTRANSFERASE"/>
    <property type="match status" value="1"/>
</dbReference>
<evidence type="ECO:0000259" key="4">
    <source>
        <dbReference type="Pfam" id="PF17836"/>
    </source>
</evidence>
<proteinExistence type="inferred from homology"/>
<dbReference type="Gene3D" id="2.160.10.10">
    <property type="entry name" value="Hexapeptide repeat proteins"/>
    <property type="match status" value="1"/>
</dbReference>
<sequence>MTKCAILGASGHGKVIADMAELNGYTEVHFFDDRWPQLNSIAHWSVKGDTPHLLDSVSTYDLVTVAIGHNTIRLNKLELLKNAGAKLMPLIHPSASVSRYANLGQGSVVMANAVINAFVSIGIGAIINTCASVDHDCELADGVHISPNASLAGSVHVGRLSWIGIGAQIKQLTRIGHEVVIGAGATVIRDVPDFEVVVGTPASTISRK</sequence>
<dbReference type="Gene3D" id="3.40.50.20">
    <property type="match status" value="1"/>
</dbReference>
<name>A0A2H9U836_9GAMM</name>
<feature type="active site" description="Proton acceptor" evidence="2">
    <location>
        <position position="135"/>
    </location>
</feature>
<keyword evidence="5" id="KW-0808">Transferase</keyword>
<feature type="binding site" evidence="3">
    <location>
        <position position="68"/>
    </location>
    <ligand>
        <name>substrate</name>
    </ligand>
</feature>
<gene>
    <name evidence="5" type="ORF">CUC53_03440</name>
</gene>
<accession>A0A2H9U836</accession>
<dbReference type="Pfam" id="PF17836">
    <property type="entry name" value="PglD_N"/>
    <property type="match status" value="1"/>
</dbReference>
<dbReference type="InterPro" id="IPR020019">
    <property type="entry name" value="AcTrfase_PglD-like"/>
</dbReference>
<dbReference type="RefSeq" id="WP_100292858.1">
    <property type="nucleotide sequence ID" value="NZ_PGGC01000027.1"/>
</dbReference>
<dbReference type="EMBL" id="PGGC01000027">
    <property type="protein sequence ID" value="PJG60162.1"/>
    <property type="molecule type" value="Genomic_DNA"/>
</dbReference>
<dbReference type="CDD" id="cd03360">
    <property type="entry name" value="LbH_AT_putative"/>
    <property type="match status" value="1"/>
</dbReference>
<feature type="site" description="Increases basicity of active site His" evidence="2">
    <location>
        <position position="136"/>
    </location>
</feature>
<feature type="binding site" evidence="3">
    <location>
        <position position="165"/>
    </location>
    <ligand>
        <name>acetyl-CoA</name>
        <dbReference type="ChEBI" id="CHEBI:57288"/>
    </ligand>
</feature>